<evidence type="ECO:0000313" key="5">
    <source>
        <dbReference type="EMBL" id="KAF5815863.1"/>
    </source>
</evidence>
<keyword evidence="1" id="KW-0862">Zinc</keyword>
<reference evidence="5" key="2">
    <citation type="submission" date="2020-06" db="EMBL/GenBank/DDBJ databases">
        <title>Helianthus annuus Genome sequencing and assembly Release 2.</title>
        <authorList>
            <person name="Gouzy J."/>
            <person name="Langlade N."/>
            <person name="Munos S."/>
        </authorList>
    </citation>
    <scope>NUCLEOTIDE SEQUENCE</scope>
    <source>
        <tissue evidence="5">Leaves</tissue>
    </source>
</reference>
<dbReference type="GO" id="GO:0003676">
    <property type="term" value="F:nucleic acid binding"/>
    <property type="evidence" value="ECO:0007669"/>
    <property type="project" value="InterPro"/>
</dbReference>
<protein>
    <submittedName>
        <fullName evidence="5">Transcription factor interactor and regulator CCHC(Zn) family</fullName>
    </submittedName>
</protein>
<dbReference type="GO" id="GO:0008270">
    <property type="term" value="F:zinc ion binding"/>
    <property type="evidence" value="ECO:0007669"/>
    <property type="project" value="UniProtKB-KW"/>
</dbReference>
<dbReference type="Pfam" id="PF14223">
    <property type="entry name" value="Retrotran_gag_2"/>
    <property type="match status" value="1"/>
</dbReference>
<accession>A0A9K3JI36</accession>
<evidence type="ECO:0000259" key="4">
    <source>
        <dbReference type="PROSITE" id="PS50158"/>
    </source>
</evidence>
<dbReference type="AlphaFoldDB" id="A0A9K3JI36"/>
<keyword evidence="6" id="KW-1185">Reference proteome</keyword>
<comment type="caution">
    <text evidence="5">The sequence shown here is derived from an EMBL/GenBank/DDBJ whole genome shotgun (WGS) entry which is preliminary data.</text>
</comment>
<dbReference type="Pfam" id="PF00098">
    <property type="entry name" value="zf-CCHC"/>
    <property type="match status" value="1"/>
</dbReference>
<gene>
    <name evidence="5" type="ORF">HanXRQr2_Chr03g0127841</name>
</gene>
<dbReference type="Proteomes" id="UP000215914">
    <property type="component" value="Unassembled WGS sequence"/>
</dbReference>
<evidence type="ECO:0000313" key="6">
    <source>
        <dbReference type="Proteomes" id="UP000215914"/>
    </source>
</evidence>
<dbReference type="SMART" id="SM00343">
    <property type="entry name" value="ZnF_C2HC"/>
    <property type="match status" value="1"/>
</dbReference>
<feature type="domain" description="CCHC-type" evidence="4">
    <location>
        <begin position="391"/>
        <end position="407"/>
    </location>
</feature>
<dbReference type="PANTHER" id="PTHR34676">
    <property type="entry name" value="DUF4219 DOMAIN-CONTAINING PROTEIN-RELATED"/>
    <property type="match status" value="1"/>
</dbReference>
<dbReference type="PANTHER" id="PTHR34676:SF28">
    <property type="entry name" value="ZINC FINGER, CCHC-TYPE, RIBONUCLEASE H-LIKE DOMAIN, GAG-PRE-INTEGRASE DOMAIN PROTEIN-RELATED"/>
    <property type="match status" value="1"/>
</dbReference>
<evidence type="ECO:0000256" key="2">
    <source>
        <dbReference type="SAM" id="Coils"/>
    </source>
</evidence>
<reference evidence="5" key="1">
    <citation type="journal article" date="2017" name="Nature">
        <title>The sunflower genome provides insights into oil metabolism, flowering and Asterid evolution.</title>
        <authorList>
            <person name="Badouin H."/>
            <person name="Gouzy J."/>
            <person name="Grassa C.J."/>
            <person name="Murat F."/>
            <person name="Staton S.E."/>
            <person name="Cottret L."/>
            <person name="Lelandais-Briere C."/>
            <person name="Owens G.L."/>
            <person name="Carrere S."/>
            <person name="Mayjonade B."/>
            <person name="Legrand L."/>
            <person name="Gill N."/>
            <person name="Kane N.C."/>
            <person name="Bowers J.E."/>
            <person name="Hubner S."/>
            <person name="Bellec A."/>
            <person name="Berard A."/>
            <person name="Berges H."/>
            <person name="Blanchet N."/>
            <person name="Boniface M.C."/>
            <person name="Brunel D."/>
            <person name="Catrice O."/>
            <person name="Chaidir N."/>
            <person name="Claudel C."/>
            <person name="Donnadieu C."/>
            <person name="Faraut T."/>
            <person name="Fievet G."/>
            <person name="Helmstetter N."/>
            <person name="King M."/>
            <person name="Knapp S.J."/>
            <person name="Lai Z."/>
            <person name="Le Paslier M.C."/>
            <person name="Lippi Y."/>
            <person name="Lorenzon L."/>
            <person name="Mandel J.R."/>
            <person name="Marage G."/>
            <person name="Marchand G."/>
            <person name="Marquand E."/>
            <person name="Bret-Mestries E."/>
            <person name="Morien E."/>
            <person name="Nambeesan S."/>
            <person name="Nguyen T."/>
            <person name="Pegot-Espagnet P."/>
            <person name="Pouilly N."/>
            <person name="Raftis F."/>
            <person name="Sallet E."/>
            <person name="Schiex T."/>
            <person name="Thomas J."/>
            <person name="Vandecasteele C."/>
            <person name="Vares D."/>
            <person name="Vear F."/>
            <person name="Vautrin S."/>
            <person name="Crespi M."/>
            <person name="Mangin B."/>
            <person name="Burke J.M."/>
            <person name="Salse J."/>
            <person name="Munos S."/>
            <person name="Vincourt P."/>
            <person name="Rieseberg L.H."/>
            <person name="Langlade N.B."/>
        </authorList>
    </citation>
    <scope>NUCLEOTIDE SEQUENCE</scope>
    <source>
        <tissue evidence="5">Leaves</tissue>
    </source>
</reference>
<keyword evidence="1" id="KW-0479">Metal-binding</keyword>
<keyword evidence="2" id="KW-0175">Coiled coil</keyword>
<sequence>MSTANDLAVTNAQQELDSKIGTSSRIPRLLDANDFPEWKWRFEQHIKFKEPKLWRVIERGPREIMYERETNPGVKVKKPRAEYTDEDYAIVEEDNRAIGYLTMGLGSDIAMGFRTCKSAKELWEALIDVYEGNEDMRESRRNLLRQNFNNFNYVYGETIENQIQRFSKIITQMDLEEILPSKAAQNRQLLNALPKSWDNHVAMIKRTKDLARCTLTEMISHIKACELDDKQRENNHKSSLLAAGISVSSTNPSNDNTALISQNGSKKATSGSTTTVHYSSSSSSSPAAKIAAPSSAKSELIAFFSQQSKENLEVAASVINCLNAFVAGKIQPPSWSLNDLFQYHPEDVEEMDITWQMAMAAFRAQRFAQKTGRNRWGSSFSNSANVPMKLRCYNCHEQGHLARNCPKPKNNNKDFTPAHPAPPNPERALVTTNDSAVAGEGNQSSALAVQPSADFNWDDEIQRLNISQPEIQSAAQNIAFMTSEEKDSSPDAEPQAENFAFMTKILSAPVHGLTAEEVRSIFCTTKCRERVEAYRIHNAELIQDYQDLKNKNFTLAKNEKLYKEKIEAQRKDIVQLKEDLSAKNCNFLDALATISDLTKELEDLKVKYQINEINIKKFDTSSNLVKNICDIQLEYKEKKGAGLGYTKTPPPYNHNYTYMPFTEEELLNEGKMTYGPKTDKSSINNKSVDKQPGHTMNFISKGNVDPNQSFACAEKVDVKCEETLGGEQVLNSDSQKPCFDENNPDLILGQSIFSMLLSLAGNGPDVLGKTDDVCVETVRSLRIHSVKPLTLLLKKITNVLILLLNRSQWESLMLNLVGPHWKPLIHMLKKHVLVKFQMLLKLKLNQKSSTKN</sequence>
<evidence type="ECO:0000256" key="1">
    <source>
        <dbReference type="PROSITE-ProRule" id="PRU00047"/>
    </source>
</evidence>
<proteinExistence type="predicted"/>
<dbReference type="InterPro" id="IPR001878">
    <property type="entry name" value="Znf_CCHC"/>
</dbReference>
<dbReference type="Gene3D" id="4.10.60.10">
    <property type="entry name" value="Zinc finger, CCHC-type"/>
    <property type="match status" value="1"/>
</dbReference>
<dbReference type="EMBL" id="MNCJ02000318">
    <property type="protein sequence ID" value="KAF5815863.1"/>
    <property type="molecule type" value="Genomic_DNA"/>
</dbReference>
<feature type="region of interest" description="Disordered" evidence="3">
    <location>
        <begin position="403"/>
        <end position="429"/>
    </location>
</feature>
<feature type="compositionally biased region" description="Low complexity" evidence="3">
    <location>
        <begin position="264"/>
        <end position="288"/>
    </location>
</feature>
<feature type="compositionally biased region" description="Polar residues" evidence="3">
    <location>
        <begin position="252"/>
        <end position="263"/>
    </location>
</feature>
<name>A0A9K3JI36_HELAN</name>
<dbReference type="SUPFAM" id="SSF57756">
    <property type="entry name" value="Retrovirus zinc finger-like domains"/>
    <property type="match status" value="1"/>
</dbReference>
<organism evidence="5 6">
    <name type="scientific">Helianthus annuus</name>
    <name type="common">Common sunflower</name>
    <dbReference type="NCBI Taxonomy" id="4232"/>
    <lineage>
        <taxon>Eukaryota</taxon>
        <taxon>Viridiplantae</taxon>
        <taxon>Streptophyta</taxon>
        <taxon>Embryophyta</taxon>
        <taxon>Tracheophyta</taxon>
        <taxon>Spermatophyta</taxon>
        <taxon>Magnoliopsida</taxon>
        <taxon>eudicotyledons</taxon>
        <taxon>Gunneridae</taxon>
        <taxon>Pentapetalae</taxon>
        <taxon>asterids</taxon>
        <taxon>campanulids</taxon>
        <taxon>Asterales</taxon>
        <taxon>Asteraceae</taxon>
        <taxon>Asteroideae</taxon>
        <taxon>Heliantheae alliance</taxon>
        <taxon>Heliantheae</taxon>
        <taxon>Helianthus</taxon>
    </lineage>
</organism>
<feature type="coiled-coil region" evidence="2">
    <location>
        <begin position="531"/>
        <end position="614"/>
    </location>
</feature>
<dbReference type="PROSITE" id="PS50158">
    <property type="entry name" value="ZF_CCHC"/>
    <property type="match status" value="1"/>
</dbReference>
<feature type="region of interest" description="Disordered" evidence="3">
    <location>
        <begin position="252"/>
        <end position="288"/>
    </location>
</feature>
<dbReference type="InterPro" id="IPR036875">
    <property type="entry name" value="Znf_CCHC_sf"/>
</dbReference>
<keyword evidence="1" id="KW-0863">Zinc-finger</keyword>
<dbReference type="Gramene" id="mRNA:HanXRQr2_Chr03g0127841">
    <property type="protein sequence ID" value="mRNA:HanXRQr2_Chr03g0127841"/>
    <property type="gene ID" value="HanXRQr2_Chr03g0127841"/>
</dbReference>
<evidence type="ECO:0000256" key="3">
    <source>
        <dbReference type="SAM" id="MobiDB-lite"/>
    </source>
</evidence>